<dbReference type="Proteomes" id="UP001152799">
    <property type="component" value="Chromosome 12"/>
</dbReference>
<gene>
    <name evidence="1" type="ORF">CEUTPL_LOCUS3599</name>
</gene>
<reference evidence="1" key="1">
    <citation type="submission" date="2022-01" db="EMBL/GenBank/DDBJ databases">
        <authorList>
            <person name="King R."/>
        </authorList>
    </citation>
    <scope>NUCLEOTIDE SEQUENCE</scope>
</reference>
<keyword evidence="2" id="KW-1185">Reference proteome</keyword>
<organism evidence="1 2">
    <name type="scientific">Ceutorhynchus assimilis</name>
    <name type="common">cabbage seed weevil</name>
    <dbReference type="NCBI Taxonomy" id="467358"/>
    <lineage>
        <taxon>Eukaryota</taxon>
        <taxon>Metazoa</taxon>
        <taxon>Ecdysozoa</taxon>
        <taxon>Arthropoda</taxon>
        <taxon>Hexapoda</taxon>
        <taxon>Insecta</taxon>
        <taxon>Pterygota</taxon>
        <taxon>Neoptera</taxon>
        <taxon>Endopterygota</taxon>
        <taxon>Coleoptera</taxon>
        <taxon>Polyphaga</taxon>
        <taxon>Cucujiformia</taxon>
        <taxon>Curculionidae</taxon>
        <taxon>Ceutorhynchinae</taxon>
        <taxon>Ceutorhynchus</taxon>
    </lineage>
</organism>
<dbReference type="AlphaFoldDB" id="A0A9N9MHN3"/>
<accession>A0A9N9MHN3</accession>
<evidence type="ECO:0000313" key="2">
    <source>
        <dbReference type="Proteomes" id="UP001152799"/>
    </source>
</evidence>
<dbReference type="EMBL" id="OU892288">
    <property type="protein sequence ID" value="CAG9762928.1"/>
    <property type="molecule type" value="Genomic_DNA"/>
</dbReference>
<sequence>MSFSPSSLHAKRFKIFPSLVFQEIFEMFFQENFEMC</sequence>
<name>A0A9N9MHN3_9CUCU</name>
<evidence type="ECO:0000313" key="1">
    <source>
        <dbReference type="EMBL" id="CAG9762928.1"/>
    </source>
</evidence>
<protein>
    <submittedName>
        <fullName evidence="1">Uncharacterized protein</fullName>
    </submittedName>
</protein>
<proteinExistence type="predicted"/>